<evidence type="ECO:0000313" key="1">
    <source>
        <dbReference type="EMBL" id="SDB13271.1"/>
    </source>
</evidence>
<dbReference type="SUPFAM" id="SSF47794">
    <property type="entry name" value="Rad51 N-terminal domain-like"/>
    <property type="match status" value="1"/>
</dbReference>
<reference evidence="1 2" key="1">
    <citation type="submission" date="2016-10" db="EMBL/GenBank/DDBJ databases">
        <authorList>
            <person name="de Groot N.N."/>
        </authorList>
    </citation>
    <scope>NUCLEOTIDE SEQUENCE [LARGE SCALE GENOMIC DNA]</scope>
    <source>
        <strain evidence="1 2">A-4</strain>
    </source>
</reference>
<dbReference type="GO" id="GO:0000166">
    <property type="term" value="F:nucleotide binding"/>
    <property type="evidence" value="ECO:0007669"/>
    <property type="project" value="InterPro"/>
</dbReference>
<dbReference type="InterPro" id="IPR010995">
    <property type="entry name" value="DNA_repair_Rad51/TF_NusA_a-hlx"/>
</dbReference>
<dbReference type="Proteomes" id="UP000182508">
    <property type="component" value="Unassembled WGS sequence"/>
</dbReference>
<dbReference type="AlphaFoldDB" id="A0A1G6AXX5"/>
<evidence type="ECO:0000313" key="2">
    <source>
        <dbReference type="Proteomes" id="UP000182508"/>
    </source>
</evidence>
<gene>
    <name evidence="1" type="ORF">SAMN02910293_00686</name>
</gene>
<sequence length="326" mass="37885">MTKNKIDKIVDLNQYKHDRDFDEDFFEDLLNLSEEELDDLYDDIAFGPGLFDDEKAGQDLLADLENLEELEDEIYPKWQALPEKGWVNLEARPYLSIRMDLATLYKQNGLYEKALEIFSSIYREDANDGLGCRYEIMSLYALKSDYFRAEAFFESRPEHQDDVLMLVPLLVAAILYRSNSRADELIRILDRQVPAFREFCLLPNFPFAQVLEAANLDYYQDNSIENLYLAFYPLLPLLSTATVFVQAYLNRYFSENESSKKYYMFEDSSVDLLDLITPGQLVPLRENGIQSIEDLANYTEKELLAIPRIGKTTLKKIKEAGVKLKK</sequence>
<dbReference type="Gene3D" id="1.10.150.20">
    <property type="entry name" value="5' to 3' exonuclease, C-terminal subdomain"/>
    <property type="match status" value="1"/>
</dbReference>
<protein>
    <submittedName>
        <fullName evidence="1">Helix-hairpin-helix domain-containing protein</fullName>
    </submittedName>
</protein>
<dbReference type="RefSeq" id="WP_074485533.1">
    <property type="nucleotide sequence ID" value="NZ_FMXP01000007.1"/>
</dbReference>
<organism evidence="1 2">
    <name type="scientific">Streptococcus henryi</name>
    <dbReference type="NCBI Taxonomy" id="439219"/>
    <lineage>
        <taxon>Bacteria</taxon>
        <taxon>Bacillati</taxon>
        <taxon>Bacillota</taxon>
        <taxon>Bacilli</taxon>
        <taxon>Lactobacillales</taxon>
        <taxon>Streptococcaceae</taxon>
        <taxon>Streptococcus</taxon>
    </lineage>
</organism>
<accession>A0A1G6AXX5</accession>
<name>A0A1G6AXX5_9STRE</name>
<dbReference type="eggNOG" id="COG0457">
    <property type="taxonomic scope" value="Bacteria"/>
</dbReference>
<keyword evidence="2" id="KW-1185">Reference proteome</keyword>
<dbReference type="STRING" id="439219.SAMN02910293_00686"/>
<proteinExistence type="predicted"/>
<dbReference type="Pfam" id="PF14520">
    <property type="entry name" value="HHH_5"/>
    <property type="match status" value="1"/>
</dbReference>
<dbReference type="EMBL" id="FMXP01000007">
    <property type="protein sequence ID" value="SDB13271.1"/>
    <property type="molecule type" value="Genomic_DNA"/>
</dbReference>